<evidence type="ECO:0000313" key="8">
    <source>
        <dbReference type="EMBL" id="MBY8880633.1"/>
    </source>
</evidence>
<dbReference type="Pfam" id="PF10590">
    <property type="entry name" value="PNP_phzG_C"/>
    <property type="match status" value="1"/>
</dbReference>
<dbReference type="Proteomes" id="UP000778578">
    <property type="component" value="Unassembled WGS sequence"/>
</dbReference>
<evidence type="ECO:0000313" key="9">
    <source>
        <dbReference type="Proteomes" id="UP000778578"/>
    </source>
</evidence>
<dbReference type="EMBL" id="JAINZZ010000034">
    <property type="protein sequence ID" value="MBY8880633.1"/>
    <property type="molecule type" value="Genomic_DNA"/>
</dbReference>
<dbReference type="Pfam" id="PF01243">
    <property type="entry name" value="PNPOx_N"/>
    <property type="match status" value="1"/>
</dbReference>
<evidence type="ECO:0000259" key="6">
    <source>
        <dbReference type="Pfam" id="PF01243"/>
    </source>
</evidence>
<keyword evidence="4" id="KW-0288">FMN</keyword>
<dbReference type="NCBIfam" id="NF004231">
    <property type="entry name" value="PRK05679.1"/>
    <property type="match status" value="1"/>
</dbReference>
<dbReference type="InterPro" id="IPR019576">
    <property type="entry name" value="Pyridoxamine_oxidase_dimer_C"/>
</dbReference>
<comment type="cofactor">
    <cofactor evidence="1">
        <name>FMN</name>
        <dbReference type="ChEBI" id="CHEBI:58210"/>
    </cofactor>
</comment>
<protein>
    <submittedName>
        <fullName evidence="8">Pyridoxal 5'-phosphate synthase</fullName>
        <ecNumber evidence="8">1.4.3.5</ecNumber>
    </submittedName>
</protein>
<feature type="domain" description="Pyridoxine 5'-phosphate oxidase dimerisation C-terminal" evidence="7">
    <location>
        <begin position="191"/>
        <end position="231"/>
    </location>
</feature>
<evidence type="ECO:0000256" key="1">
    <source>
        <dbReference type="ARBA" id="ARBA00001917"/>
    </source>
</evidence>
<dbReference type="InterPro" id="IPR012349">
    <property type="entry name" value="Split_barrel_FMN-bd"/>
</dbReference>
<comment type="similarity">
    <text evidence="2">Belongs to the pyridoxamine 5'-phosphate oxidase family.</text>
</comment>
<dbReference type="GO" id="GO:0004733">
    <property type="term" value="F:pyridoxamine phosphate oxidase activity"/>
    <property type="evidence" value="ECO:0007669"/>
    <property type="project" value="UniProtKB-EC"/>
</dbReference>
<evidence type="ECO:0000256" key="5">
    <source>
        <dbReference type="ARBA" id="ARBA00023002"/>
    </source>
</evidence>
<reference evidence="8 9" key="1">
    <citation type="submission" date="2021-08" db="EMBL/GenBank/DDBJ databases">
        <title>WGS of actinomycetes from Thailand.</title>
        <authorList>
            <person name="Thawai C."/>
        </authorList>
    </citation>
    <scope>NUCLEOTIDE SEQUENCE [LARGE SCALE GENOMIC DNA]</scope>
    <source>
        <strain evidence="8 9">PLK6-54</strain>
    </source>
</reference>
<evidence type="ECO:0000256" key="3">
    <source>
        <dbReference type="ARBA" id="ARBA00022630"/>
    </source>
</evidence>
<evidence type="ECO:0000256" key="2">
    <source>
        <dbReference type="ARBA" id="ARBA00007301"/>
    </source>
</evidence>
<dbReference type="InterPro" id="IPR011576">
    <property type="entry name" value="Pyridox_Oxase_N"/>
</dbReference>
<keyword evidence="3" id="KW-0285">Flavoprotein</keyword>
<dbReference type="Gene3D" id="2.30.110.10">
    <property type="entry name" value="Electron Transport, Fmn-binding Protein, Chain A"/>
    <property type="match status" value="1"/>
</dbReference>
<organism evidence="8 9">
    <name type="scientific">Actinacidiphila acidipaludis</name>
    <dbReference type="NCBI Taxonomy" id="2873382"/>
    <lineage>
        <taxon>Bacteria</taxon>
        <taxon>Bacillati</taxon>
        <taxon>Actinomycetota</taxon>
        <taxon>Actinomycetes</taxon>
        <taxon>Kitasatosporales</taxon>
        <taxon>Streptomycetaceae</taxon>
        <taxon>Actinacidiphila</taxon>
    </lineage>
</organism>
<evidence type="ECO:0000259" key="7">
    <source>
        <dbReference type="Pfam" id="PF10590"/>
    </source>
</evidence>
<feature type="domain" description="Pyridoxamine 5'-phosphate oxidase N-terminal" evidence="6">
    <location>
        <begin position="54"/>
        <end position="160"/>
    </location>
</feature>
<dbReference type="PANTHER" id="PTHR10851:SF0">
    <property type="entry name" value="PYRIDOXINE-5'-PHOSPHATE OXIDASE"/>
    <property type="match status" value="1"/>
</dbReference>
<comment type="caution">
    <text evidence="8">The sequence shown here is derived from an EMBL/GenBank/DDBJ whole genome shotgun (WGS) entry which is preliminary data.</text>
</comment>
<dbReference type="PIRSF" id="PIRSF000190">
    <property type="entry name" value="Pyd_amn-ph_oxd"/>
    <property type="match status" value="1"/>
</dbReference>
<dbReference type="InterPro" id="IPR000659">
    <property type="entry name" value="Pyridox_Oxase"/>
</dbReference>
<keyword evidence="5 8" id="KW-0560">Oxidoreductase</keyword>
<name>A0ABS7QBW0_9ACTN</name>
<evidence type="ECO:0000256" key="4">
    <source>
        <dbReference type="ARBA" id="ARBA00022643"/>
    </source>
</evidence>
<proteinExistence type="inferred from homology"/>
<dbReference type="EC" id="1.4.3.5" evidence="8"/>
<dbReference type="PANTHER" id="PTHR10851">
    <property type="entry name" value="PYRIDOXINE-5-PHOSPHATE OXIDASE"/>
    <property type="match status" value="1"/>
</dbReference>
<dbReference type="SUPFAM" id="SSF50475">
    <property type="entry name" value="FMN-binding split barrel"/>
    <property type="match status" value="1"/>
</dbReference>
<gene>
    <name evidence="8" type="ORF">K7862_23780</name>
</gene>
<keyword evidence="9" id="KW-1185">Reference proteome</keyword>
<sequence>MVSSPQTITTEGVTVSDLRELLRGIEVFSGELPEFDVSALPADPHDLFAEWLLAAVREGVREPHAMTVSTVGEDGTPTARVLILKNVSHQGWQFASGASSRKARDLAFRPSAALTFYWPQLARQVRVTGDVEPAPADDSAADFLARSPGARAEALLGRQSEPLSGLAERDAAVAASAERVAREPELVAADWTLYTVRALGVEFWQGDPDRRHTRVRYTRTDDGWDRGLLWP</sequence>
<accession>A0ABS7QBW0</accession>